<accession>A0A7S8EB82</accession>
<sequence length="115" mass="13768">MFFEIEPRRIGYKRNGHMVFGEAVCLMDWPDADGTLQDQRYRLLVLPDERDPEWLDVPETRLFDEATRQRVFVWTLLQPDDQLDYFARYLKVSPDVVRSLRKQDLQKGGDRHAIR</sequence>
<dbReference type="Proteomes" id="UP000594468">
    <property type="component" value="Chromosome"/>
</dbReference>
<reference evidence="1 2" key="1">
    <citation type="submission" date="2020-02" db="EMBL/GenBank/DDBJ databases">
        <authorList>
            <person name="Zheng R.K."/>
            <person name="Sun C.M."/>
        </authorList>
    </citation>
    <scope>NUCLEOTIDE SEQUENCE [LARGE SCALE GENOMIC DNA]</scope>
    <source>
        <strain evidence="2">rifampicinis</strain>
    </source>
</reference>
<keyword evidence="2" id="KW-1185">Reference proteome</keyword>
<protein>
    <submittedName>
        <fullName evidence="1">Uncharacterized protein</fullName>
    </submittedName>
</protein>
<proteinExistence type="predicted"/>
<organism evidence="1 2">
    <name type="scientific">Phototrophicus methaneseepsis</name>
    <dbReference type="NCBI Taxonomy" id="2710758"/>
    <lineage>
        <taxon>Bacteria</taxon>
        <taxon>Bacillati</taxon>
        <taxon>Chloroflexota</taxon>
        <taxon>Candidatus Thermofontia</taxon>
        <taxon>Phototrophicales</taxon>
        <taxon>Phototrophicaceae</taxon>
        <taxon>Phototrophicus</taxon>
    </lineage>
</organism>
<evidence type="ECO:0000313" key="1">
    <source>
        <dbReference type="EMBL" id="QPC83756.1"/>
    </source>
</evidence>
<dbReference type="AlphaFoldDB" id="A0A7S8EB82"/>
<dbReference type="EMBL" id="CP062983">
    <property type="protein sequence ID" value="QPC83756.1"/>
    <property type="molecule type" value="Genomic_DNA"/>
</dbReference>
<dbReference type="KEGG" id="pmet:G4Y79_05095"/>
<evidence type="ECO:0000313" key="2">
    <source>
        <dbReference type="Proteomes" id="UP000594468"/>
    </source>
</evidence>
<dbReference type="RefSeq" id="WP_195171820.1">
    <property type="nucleotide sequence ID" value="NZ_CP062983.1"/>
</dbReference>
<gene>
    <name evidence="1" type="ORF">G4Y79_05095</name>
</gene>
<name>A0A7S8EB82_9CHLR</name>